<dbReference type="Proteomes" id="UP000278036">
    <property type="component" value="Unassembled WGS sequence"/>
</dbReference>
<comment type="caution">
    <text evidence="2">The sequence shown here is derived from an EMBL/GenBank/DDBJ whole genome shotgun (WGS) entry which is preliminary data.</text>
</comment>
<gene>
    <name evidence="2" type="ORF">D6Z83_05690</name>
    <name evidence="3" type="ORF">EBE87_17895</name>
</gene>
<reference evidence="2 5" key="1">
    <citation type="submission" date="2018-09" db="EMBL/GenBank/DDBJ databases">
        <title>Roseomonas sp. nov., isolated from feces of Tibetan antelopes in the Qinghai-Tibet plateau, China.</title>
        <authorList>
            <person name="Tian Z."/>
        </authorList>
    </citation>
    <scope>NUCLEOTIDE SEQUENCE [LARGE SCALE GENOMIC DNA]</scope>
    <source>
        <strain evidence="3 4">Z23</strain>
        <strain evidence="2 5">Z24</strain>
    </source>
</reference>
<evidence type="ECO:0000313" key="3">
    <source>
        <dbReference type="EMBL" id="RMI20028.1"/>
    </source>
</evidence>
<dbReference type="Proteomes" id="UP000274097">
    <property type="component" value="Unassembled WGS sequence"/>
</dbReference>
<evidence type="ECO:0000313" key="5">
    <source>
        <dbReference type="Proteomes" id="UP000278036"/>
    </source>
</evidence>
<dbReference type="OrthoDB" id="7265885at2"/>
<sequence length="201" mass="21201">MNQRFRITTLAVAAMLAAGTARADEISEGLDRARQLYGQGDVSGALTETNFALNALHQKRNALYAALFPAAPAGWTLEDSSDDGAGSALAAQMLGGGVLVERTYTRSDDSSIKATVLVDSPMIQALASMVNNPAMLGKGAKRVRIGGDNAVLQRDEESAELTLARGNVAIKLEGSGIKDPEVLTQLMTRFDLAKLARPQGK</sequence>
<keyword evidence="1" id="KW-0732">Signal</keyword>
<evidence type="ECO:0008006" key="6">
    <source>
        <dbReference type="Google" id="ProtNLM"/>
    </source>
</evidence>
<feature type="chain" id="PRO_5017425810" description="DUF4252 domain-containing protein" evidence="1">
    <location>
        <begin position="24"/>
        <end position="201"/>
    </location>
</feature>
<evidence type="ECO:0000256" key="1">
    <source>
        <dbReference type="SAM" id="SignalP"/>
    </source>
</evidence>
<accession>A0A3A9JWI5</accession>
<dbReference type="InParanoid" id="A0A3A9JWI5"/>
<protein>
    <recommendedName>
        <fullName evidence="6">DUF4252 domain-containing protein</fullName>
    </recommendedName>
</protein>
<proteinExistence type="predicted"/>
<organism evidence="2 5">
    <name type="scientific">Teichococcus wenyumeiae</name>
    <dbReference type="NCBI Taxonomy" id="2478470"/>
    <lineage>
        <taxon>Bacteria</taxon>
        <taxon>Pseudomonadati</taxon>
        <taxon>Pseudomonadota</taxon>
        <taxon>Alphaproteobacteria</taxon>
        <taxon>Acetobacterales</taxon>
        <taxon>Roseomonadaceae</taxon>
        <taxon>Roseomonas</taxon>
    </lineage>
</organism>
<evidence type="ECO:0000313" key="4">
    <source>
        <dbReference type="Proteomes" id="UP000274097"/>
    </source>
</evidence>
<dbReference type="RefSeq" id="WP_120637369.1">
    <property type="nucleotide sequence ID" value="NZ_RAQU01000022.1"/>
</dbReference>
<feature type="signal peptide" evidence="1">
    <location>
        <begin position="1"/>
        <end position="23"/>
    </location>
</feature>
<dbReference type="EMBL" id="RAQU01000022">
    <property type="protein sequence ID" value="RKK05138.1"/>
    <property type="molecule type" value="Genomic_DNA"/>
</dbReference>
<evidence type="ECO:0000313" key="2">
    <source>
        <dbReference type="EMBL" id="RKK05138.1"/>
    </source>
</evidence>
<keyword evidence="4" id="KW-1185">Reference proteome</keyword>
<name>A0A3A9JWI5_9PROT</name>
<dbReference type="AlphaFoldDB" id="A0A3A9JWI5"/>
<dbReference type="EMBL" id="RFLX01000014">
    <property type="protein sequence ID" value="RMI20028.1"/>
    <property type="molecule type" value="Genomic_DNA"/>
</dbReference>